<proteinExistence type="inferred from homology"/>
<dbReference type="GO" id="GO:0016773">
    <property type="term" value="F:phosphotransferase activity, alcohol group as acceptor"/>
    <property type="evidence" value="ECO:0007669"/>
    <property type="project" value="UniProtKB-UniRule"/>
</dbReference>
<dbReference type="GO" id="GO:0016301">
    <property type="term" value="F:kinase activity"/>
    <property type="evidence" value="ECO:0007669"/>
    <property type="project" value="UniProtKB-KW"/>
</dbReference>
<comment type="catalytic activity">
    <reaction evidence="1">
        <text>1,6-anhydro-N-acetyl-beta-muramate + ATP + H2O = N-acetyl-D-muramate 6-phosphate + ADP + H(+)</text>
        <dbReference type="Rhea" id="RHEA:24952"/>
        <dbReference type="ChEBI" id="CHEBI:15377"/>
        <dbReference type="ChEBI" id="CHEBI:15378"/>
        <dbReference type="ChEBI" id="CHEBI:30616"/>
        <dbReference type="ChEBI" id="CHEBI:58690"/>
        <dbReference type="ChEBI" id="CHEBI:58722"/>
        <dbReference type="ChEBI" id="CHEBI:456216"/>
        <dbReference type="EC" id="2.7.1.170"/>
    </reaction>
</comment>
<dbReference type="AlphaFoldDB" id="A0AAE3HM40"/>
<organism evidence="2 3">
    <name type="scientific">Methylohalomonas lacus</name>
    <dbReference type="NCBI Taxonomy" id="398773"/>
    <lineage>
        <taxon>Bacteria</taxon>
        <taxon>Pseudomonadati</taxon>
        <taxon>Pseudomonadota</taxon>
        <taxon>Gammaproteobacteria</taxon>
        <taxon>Methylohalomonadales</taxon>
        <taxon>Methylohalomonadaceae</taxon>
        <taxon>Methylohalomonas</taxon>
    </lineage>
</organism>
<dbReference type="SUPFAM" id="SSF53067">
    <property type="entry name" value="Actin-like ATPase domain"/>
    <property type="match status" value="1"/>
</dbReference>
<dbReference type="GO" id="GO:0006040">
    <property type="term" value="P:amino sugar metabolic process"/>
    <property type="evidence" value="ECO:0007669"/>
    <property type="project" value="InterPro"/>
</dbReference>
<comment type="caution">
    <text evidence="2">The sequence shown here is derived from an EMBL/GenBank/DDBJ whole genome shotgun (WGS) entry which is preliminary data.</text>
</comment>
<comment type="pathway">
    <text evidence="1">Cell wall biogenesis; peptidoglycan recycling.</text>
</comment>
<dbReference type="EC" id="2.7.1.170" evidence="1"/>
<dbReference type="HAMAP" id="MF_01270">
    <property type="entry name" value="AnhMurNAc_kinase"/>
    <property type="match status" value="1"/>
</dbReference>
<keyword evidence="1" id="KW-0547">Nucleotide-binding</keyword>
<dbReference type="GO" id="GO:0097175">
    <property type="term" value="P:1,6-anhydro-N-acetyl-beta-muramic acid catabolic process"/>
    <property type="evidence" value="ECO:0007669"/>
    <property type="project" value="UniProtKB-UniRule"/>
</dbReference>
<dbReference type="Proteomes" id="UP001204445">
    <property type="component" value="Unassembled WGS sequence"/>
</dbReference>
<dbReference type="Gene3D" id="3.30.420.40">
    <property type="match status" value="2"/>
</dbReference>
<comment type="similarity">
    <text evidence="1">Belongs to the anhydro-N-acetylmuramic acid kinase family.</text>
</comment>
<dbReference type="GO" id="GO:0005524">
    <property type="term" value="F:ATP binding"/>
    <property type="evidence" value="ECO:0007669"/>
    <property type="project" value="UniProtKB-UniRule"/>
</dbReference>
<dbReference type="PANTHER" id="PTHR30605:SF0">
    <property type="entry name" value="ANHYDRO-N-ACETYLMURAMIC ACID KINASE"/>
    <property type="match status" value="1"/>
</dbReference>
<dbReference type="RefSeq" id="WP_259055260.1">
    <property type="nucleotide sequence ID" value="NZ_JANUCT010000008.1"/>
</dbReference>
<comment type="function">
    <text evidence="1">Catalyzes the specific phosphorylation of 1,6-anhydro-N-acetylmuramic acid (anhMurNAc) with the simultaneous cleavage of the 1,6-anhydro ring, generating MurNAc-6-P. Is required for the utilization of anhMurNAc either imported from the medium or derived from its own cell wall murein, and thus plays a role in cell wall recycling.</text>
</comment>
<dbReference type="InterPro" id="IPR005338">
    <property type="entry name" value="Anhydro_N_Ac-Mur_kinase"/>
</dbReference>
<name>A0AAE3HM40_9GAMM</name>
<dbReference type="InterPro" id="IPR043129">
    <property type="entry name" value="ATPase_NBD"/>
</dbReference>
<reference evidence="2" key="1">
    <citation type="submission" date="2022-08" db="EMBL/GenBank/DDBJ databases">
        <title>Genomic Encyclopedia of Type Strains, Phase III (KMG-III): the genomes of soil and plant-associated and newly described type strains.</title>
        <authorList>
            <person name="Whitman W."/>
        </authorList>
    </citation>
    <scope>NUCLEOTIDE SEQUENCE</scope>
    <source>
        <strain evidence="2">HMT 1</strain>
    </source>
</reference>
<protein>
    <recommendedName>
        <fullName evidence="1">Anhydro-N-acetylmuramic acid kinase</fullName>
        <ecNumber evidence="1">2.7.1.170</ecNumber>
    </recommendedName>
    <alternativeName>
        <fullName evidence="1">AnhMurNAc kinase</fullName>
    </alternativeName>
</protein>
<keyword evidence="1" id="KW-0119">Carbohydrate metabolism</keyword>
<evidence type="ECO:0000313" key="2">
    <source>
        <dbReference type="EMBL" id="MCS3903472.1"/>
    </source>
</evidence>
<dbReference type="NCBIfam" id="NF007148">
    <property type="entry name" value="PRK09585.3-2"/>
    <property type="match status" value="1"/>
</dbReference>
<gene>
    <name evidence="1" type="primary">anmK</name>
    <name evidence="2" type="ORF">J2T55_001493</name>
</gene>
<keyword evidence="1 2" id="KW-0808">Transferase</keyword>
<evidence type="ECO:0000256" key="1">
    <source>
        <dbReference type="HAMAP-Rule" id="MF_01270"/>
    </source>
</evidence>
<keyword evidence="1 2" id="KW-0418">Kinase</keyword>
<accession>A0AAE3HM40</accession>
<dbReference type="PANTHER" id="PTHR30605">
    <property type="entry name" value="ANHYDRO-N-ACETYLMURAMIC ACID KINASE"/>
    <property type="match status" value="1"/>
</dbReference>
<keyword evidence="1" id="KW-0067">ATP-binding</keyword>
<comment type="pathway">
    <text evidence="1">Amino-sugar metabolism; 1,6-anhydro-N-acetylmuramate degradation.</text>
</comment>
<sequence length="364" mass="38577">MYYIGLISGTSMDAVEGVLVDFDSTPPAVAAATSRPYPEELRLALKQARAQTPLAEIMALDAQVAELFAVTARQLLTDANISAEAVAAIGSHGQTVWHSPATQPAWTLQIGDANRIAYTTGITTVADFRRMDMAAGGEGAPLVPIFHAAWLQRPGHTRIVLNLGGIANITVLPGDKDEPVSGFDTGPANTLLDAWAWRYRQTPCDEDGRFAARGRVIPALLEALLADPYFQQPAPKSTGPEYFNLDWLARLLEEEHQPADVQATLVELTARSVAAAVQRYAPEADAVIACGGGVHNPVLMTALAAALAPVAVSTSADYGLPPDKVEALCFAWLARERLAGQPGNLPAVTGASEPVILGGIYQPR</sequence>
<dbReference type="GO" id="GO:0009254">
    <property type="term" value="P:peptidoglycan turnover"/>
    <property type="evidence" value="ECO:0007669"/>
    <property type="project" value="UniProtKB-UniRule"/>
</dbReference>
<keyword evidence="3" id="KW-1185">Reference proteome</keyword>
<feature type="binding site" evidence="1">
    <location>
        <begin position="9"/>
        <end position="16"/>
    </location>
    <ligand>
        <name>ATP</name>
        <dbReference type="ChEBI" id="CHEBI:30616"/>
    </ligand>
</feature>
<evidence type="ECO:0000313" key="3">
    <source>
        <dbReference type="Proteomes" id="UP001204445"/>
    </source>
</evidence>
<dbReference type="CDD" id="cd24050">
    <property type="entry name" value="ASKHA_NBD_ANMK"/>
    <property type="match status" value="1"/>
</dbReference>
<dbReference type="EMBL" id="JANUCT010000008">
    <property type="protein sequence ID" value="MCS3903472.1"/>
    <property type="molecule type" value="Genomic_DNA"/>
</dbReference>
<dbReference type="Pfam" id="PF03702">
    <property type="entry name" value="AnmK"/>
    <property type="match status" value="1"/>
</dbReference>
<dbReference type="NCBIfam" id="NF007139">
    <property type="entry name" value="PRK09585.1-3"/>
    <property type="match status" value="1"/>
</dbReference>